<feature type="transmembrane region" description="Helical" evidence="2">
    <location>
        <begin position="6"/>
        <end position="27"/>
    </location>
</feature>
<reference evidence="3 4" key="1">
    <citation type="submission" date="2018-10" db="EMBL/GenBank/DDBJ databases">
        <title>Genomic Encyclopedia of Type Strains, Phase IV (KMG-IV): sequencing the most valuable type-strain genomes for metagenomic binning, comparative biology and taxonomic classification.</title>
        <authorList>
            <person name="Goeker M."/>
        </authorList>
    </citation>
    <scope>NUCLEOTIDE SEQUENCE [LARGE SCALE GENOMIC DNA]</scope>
    <source>
        <strain evidence="3 4">DSM 25586</strain>
    </source>
</reference>
<sequence>MNTAEAIFAAVVIAALIATAIYFVVVYRKKRGAVNKHPHFDPRASRSRDLGNNGGSSLNATRANGGYNGGGGLPG</sequence>
<dbReference type="AlphaFoldDB" id="A0A495FNW8"/>
<evidence type="ECO:0000313" key="3">
    <source>
        <dbReference type="EMBL" id="RKR30229.1"/>
    </source>
</evidence>
<organism evidence="3 4">
    <name type="scientific">Arthrobacter oryzae</name>
    <dbReference type="NCBI Taxonomy" id="409290"/>
    <lineage>
        <taxon>Bacteria</taxon>
        <taxon>Bacillati</taxon>
        <taxon>Actinomycetota</taxon>
        <taxon>Actinomycetes</taxon>
        <taxon>Micrococcales</taxon>
        <taxon>Micrococcaceae</taxon>
        <taxon>Arthrobacter</taxon>
    </lineage>
</organism>
<keyword evidence="2" id="KW-1133">Transmembrane helix</keyword>
<evidence type="ECO:0000313" key="4">
    <source>
        <dbReference type="Proteomes" id="UP000276055"/>
    </source>
</evidence>
<name>A0A495FNW8_9MICC</name>
<feature type="compositionally biased region" description="Gly residues" evidence="1">
    <location>
        <begin position="66"/>
        <end position="75"/>
    </location>
</feature>
<dbReference type="RefSeq" id="WP_120950311.1">
    <property type="nucleotide sequence ID" value="NZ_RBIR01000001.1"/>
</dbReference>
<evidence type="ECO:0000256" key="2">
    <source>
        <dbReference type="SAM" id="Phobius"/>
    </source>
</evidence>
<proteinExistence type="predicted"/>
<comment type="caution">
    <text evidence="3">The sequence shown here is derived from an EMBL/GenBank/DDBJ whole genome shotgun (WGS) entry which is preliminary data.</text>
</comment>
<keyword evidence="2" id="KW-0472">Membrane</keyword>
<accession>A0A495FNW8</accession>
<dbReference type="EMBL" id="RBIR01000001">
    <property type="protein sequence ID" value="RKR30229.1"/>
    <property type="molecule type" value="Genomic_DNA"/>
</dbReference>
<gene>
    <name evidence="3" type="ORF">C8D78_0552</name>
</gene>
<feature type="compositionally biased region" description="Basic and acidic residues" evidence="1">
    <location>
        <begin position="38"/>
        <end position="49"/>
    </location>
</feature>
<evidence type="ECO:0000256" key="1">
    <source>
        <dbReference type="SAM" id="MobiDB-lite"/>
    </source>
</evidence>
<feature type="region of interest" description="Disordered" evidence="1">
    <location>
        <begin position="35"/>
        <end position="75"/>
    </location>
</feature>
<keyword evidence="2" id="KW-0812">Transmembrane</keyword>
<dbReference type="Proteomes" id="UP000276055">
    <property type="component" value="Unassembled WGS sequence"/>
</dbReference>
<protein>
    <submittedName>
        <fullName evidence="3">Uncharacterized protein</fullName>
    </submittedName>
</protein>